<accession>A0A2U7N2S8</accession>
<protein>
    <submittedName>
        <fullName evidence="1">Uncharacterized protein</fullName>
    </submittedName>
</protein>
<gene>
    <name evidence="1" type="ORF">PspYZU05_193</name>
</gene>
<dbReference type="Proteomes" id="UP000247773">
    <property type="component" value="Genome"/>
</dbReference>
<name>A0A2U7N2S8_9CAUD</name>
<evidence type="ECO:0000313" key="1">
    <source>
        <dbReference type="EMBL" id="ASD52145.1"/>
    </source>
</evidence>
<reference evidence="1 2" key="1">
    <citation type="submission" date="2017-04" db="EMBL/GenBank/DDBJ databases">
        <title>Isolation of lytic bacteriophages infecting Pseudomonas strains for biocontrol of fish and shrimp spoilage during chilled storage.</title>
        <authorList>
            <person name="Yang Z."/>
            <person name="Tao X."/>
            <person name="Gao L."/>
            <person name="Rao S."/>
        </authorList>
    </citation>
    <scope>NUCLEOTIDE SEQUENCE [LARGE SCALE GENOMIC DNA]</scope>
</reference>
<organism evidence="1 2">
    <name type="scientific">Pseudomonas phage PspYZU05</name>
    <dbReference type="NCBI Taxonomy" id="1983556"/>
    <lineage>
        <taxon>Viruses</taxon>
        <taxon>Duplodnaviria</taxon>
        <taxon>Heunggongvirae</taxon>
        <taxon>Uroviricota</taxon>
        <taxon>Caudoviricetes</taxon>
        <taxon>Pantevenvirales</taxon>
        <taxon>Straboviridae</taxon>
        <taxon>Jiangsuvirus</taxon>
        <taxon>Jiangsuvirus pspyzu05</taxon>
    </lineage>
</organism>
<keyword evidence="2" id="KW-1185">Reference proteome</keyword>
<dbReference type="EMBL" id="KY971610">
    <property type="protein sequence ID" value="ASD52145.1"/>
    <property type="molecule type" value="Genomic_DNA"/>
</dbReference>
<sequence>MKLSSLTTDEQNKLIEDYTSNEPTQFDEMFKKLLLKEALNAMIELREDVNLGNHEQYRGMCAAYQDFMAESTIQVLKYHGLKIPFGYSEVREVIEGFHERVIEQIFASWPSYSGSLAFPVPAPNKDDNAREYYLSSVGGFWTDEYGQSRRDLLNFTIEELSKTVKNEK</sequence>
<proteinExistence type="predicted"/>
<evidence type="ECO:0000313" key="2">
    <source>
        <dbReference type="Proteomes" id="UP000247773"/>
    </source>
</evidence>